<keyword evidence="2" id="KW-0808">Transferase</keyword>
<dbReference type="EC" id="2.3.1.-" evidence="2"/>
<name>A0ABD5QD83_9EURY</name>
<evidence type="ECO:0000313" key="2">
    <source>
        <dbReference type="EMBL" id="MFC4987683.1"/>
    </source>
</evidence>
<comment type="caution">
    <text evidence="2">The sequence shown here is derived from an EMBL/GenBank/DDBJ whole genome shotgun (WGS) entry which is preliminary data.</text>
</comment>
<dbReference type="PANTHER" id="PTHR13355:SF23">
    <property type="entry name" value="FAMILY N-ACETYLTRANSFERASE, PUTATIVE (AFU_ORTHOLOGUE AFUA_3G00870)-RELATED"/>
    <property type="match status" value="1"/>
</dbReference>
<dbReference type="CDD" id="cd04301">
    <property type="entry name" value="NAT_SF"/>
    <property type="match status" value="1"/>
</dbReference>
<organism evidence="2 3">
    <name type="scientific">Saliphagus infecundisoli</name>
    <dbReference type="NCBI Taxonomy" id="1849069"/>
    <lineage>
        <taxon>Archaea</taxon>
        <taxon>Methanobacteriati</taxon>
        <taxon>Methanobacteriota</taxon>
        <taxon>Stenosarchaea group</taxon>
        <taxon>Halobacteria</taxon>
        <taxon>Halobacteriales</taxon>
        <taxon>Natrialbaceae</taxon>
        <taxon>Saliphagus</taxon>
    </lineage>
</organism>
<gene>
    <name evidence="2" type="ORF">ACFPFO_07890</name>
</gene>
<dbReference type="InterPro" id="IPR016181">
    <property type="entry name" value="Acyl_CoA_acyltransferase"/>
</dbReference>
<evidence type="ECO:0000259" key="1">
    <source>
        <dbReference type="PROSITE" id="PS51186"/>
    </source>
</evidence>
<dbReference type="Pfam" id="PF13673">
    <property type="entry name" value="Acetyltransf_10"/>
    <property type="match status" value="1"/>
</dbReference>
<dbReference type="GO" id="GO:0016746">
    <property type="term" value="F:acyltransferase activity"/>
    <property type="evidence" value="ECO:0007669"/>
    <property type="project" value="UniProtKB-KW"/>
</dbReference>
<dbReference type="EMBL" id="JBHSJG010000029">
    <property type="protein sequence ID" value="MFC4987683.1"/>
    <property type="molecule type" value="Genomic_DNA"/>
</dbReference>
<dbReference type="InterPro" id="IPR000182">
    <property type="entry name" value="GNAT_dom"/>
</dbReference>
<accession>A0ABD5QD83</accession>
<feature type="domain" description="N-acetyltransferase" evidence="1">
    <location>
        <begin position="1"/>
        <end position="142"/>
    </location>
</feature>
<dbReference type="PROSITE" id="PS51186">
    <property type="entry name" value="GNAT"/>
    <property type="match status" value="1"/>
</dbReference>
<dbReference type="Gene3D" id="3.40.630.30">
    <property type="match status" value="1"/>
</dbReference>
<dbReference type="Proteomes" id="UP001595925">
    <property type="component" value="Unassembled WGS sequence"/>
</dbReference>
<protein>
    <submittedName>
        <fullName evidence="2">GNAT family N-acetyltransferase</fullName>
        <ecNumber evidence="2">2.3.1.-</ecNumber>
    </submittedName>
</protein>
<keyword evidence="3" id="KW-1185">Reference proteome</keyword>
<dbReference type="SUPFAM" id="SSF55729">
    <property type="entry name" value="Acyl-CoA N-acyltransferases (Nat)"/>
    <property type="match status" value="1"/>
</dbReference>
<keyword evidence="2" id="KW-0012">Acyltransferase</keyword>
<dbReference type="RefSeq" id="WP_224827924.1">
    <property type="nucleotide sequence ID" value="NZ_JAIVEF010000002.1"/>
</dbReference>
<sequence>MAERDANETYTIREELPDPETFAGLRAAADLPARSPEGLERGLPNSLYGVVALYEPTGEIVGMGRIVGDDGTVYHICDMAVHPDHQRQGLGTQVMEALEGYIEETAPPDAYVNLIADVEGFYEDFGYEEVGPASQGMYRRTE</sequence>
<proteinExistence type="predicted"/>
<dbReference type="AlphaFoldDB" id="A0ABD5QD83"/>
<dbReference type="InterPro" id="IPR039143">
    <property type="entry name" value="GNPNAT1-like"/>
</dbReference>
<evidence type="ECO:0000313" key="3">
    <source>
        <dbReference type="Proteomes" id="UP001595925"/>
    </source>
</evidence>
<reference evidence="2 3" key="1">
    <citation type="journal article" date="2019" name="Int. J. Syst. Evol. Microbiol.">
        <title>The Global Catalogue of Microorganisms (GCM) 10K type strain sequencing project: providing services to taxonomists for standard genome sequencing and annotation.</title>
        <authorList>
            <consortium name="The Broad Institute Genomics Platform"/>
            <consortium name="The Broad Institute Genome Sequencing Center for Infectious Disease"/>
            <person name="Wu L."/>
            <person name="Ma J."/>
        </authorList>
    </citation>
    <scope>NUCLEOTIDE SEQUENCE [LARGE SCALE GENOMIC DNA]</scope>
    <source>
        <strain evidence="2 3">CGMCC 1.15824</strain>
    </source>
</reference>
<dbReference type="PANTHER" id="PTHR13355">
    <property type="entry name" value="GLUCOSAMINE 6-PHOSPHATE N-ACETYLTRANSFERASE"/>
    <property type="match status" value="1"/>
</dbReference>